<comment type="caution">
    <text evidence="2">The sequence shown here is derived from an EMBL/GenBank/DDBJ whole genome shotgun (WGS) entry which is preliminary data.</text>
</comment>
<organism evidence="2 3">
    <name type="scientific">Cadophora malorum</name>
    <dbReference type="NCBI Taxonomy" id="108018"/>
    <lineage>
        <taxon>Eukaryota</taxon>
        <taxon>Fungi</taxon>
        <taxon>Dikarya</taxon>
        <taxon>Ascomycota</taxon>
        <taxon>Pezizomycotina</taxon>
        <taxon>Leotiomycetes</taxon>
        <taxon>Helotiales</taxon>
        <taxon>Ploettnerulaceae</taxon>
        <taxon>Cadophora</taxon>
    </lineage>
</organism>
<dbReference type="EMBL" id="JAFJYH010000189">
    <property type="protein sequence ID" value="KAG4416360.1"/>
    <property type="molecule type" value="Genomic_DNA"/>
</dbReference>
<dbReference type="PANTHER" id="PTHR38644:SF1">
    <property type="entry name" value="EXPRESSED PROTEIN"/>
    <property type="match status" value="1"/>
</dbReference>
<reference evidence="2" key="1">
    <citation type="submission" date="2021-02" db="EMBL/GenBank/DDBJ databases">
        <title>Genome sequence Cadophora malorum strain M34.</title>
        <authorList>
            <person name="Stefanovic E."/>
            <person name="Vu D."/>
            <person name="Scully C."/>
            <person name="Dijksterhuis J."/>
            <person name="Roader J."/>
            <person name="Houbraken J."/>
        </authorList>
    </citation>
    <scope>NUCLEOTIDE SEQUENCE</scope>
    <source>
        <strain evidence="2">M34</strain>
    </source>
</reference>
<dbReference type="Pfam" id="PF23867">
    <property type="entry name" value="Mmc1_N"/>
    <property type="match status" value="1"/>
</dbReference>
<name>A0A8H7TC41_9HELO</name>
<dbReference type="Pfam" id="PF23868">
    <property type="entry name" value="Mmc1_C"/>
    <property type="match status" value="1"/>
</dbReference>
<evidence type="ECO:0000259" key="1">
    <source>
        <dbReference type="Pfam" id="PF23868"/>
    </source>
</evidence>
<keyword evidence="3" id="KW-1185">Reference proteome</keyword>
<dbReference type="PANTHER" id="PTHR38644">
    <property type="entry name" value="EXPRESSED PROTEIN"/>
    <property type="match status" value="1"/>
</dbReference>
<proteinExistence type="predicted"/>
<dbReference type="AlphaFoldDB" id="A0A8H7TC41"/>
<evidence type="ECO:0000313" key="2">
    <source>
        <dbReference type="EMBL" id="KAG4416360.1"/>
    </source>
</evidence>
<dbReference type="Proteomes" id="UP000664132">
    <property type="component" value="Unassembled WGS sequence"/>
</dbReference>
<sequence>MPPRIPRVAIVQSRSIRLSIPPKTQQSCPICSSIKTLRTTSRRPFSTQLRQPRIQRRLQSNLPSATALDPGSGTLTKRPRIDLRDALLDIQKHAASYVNISRLQLALRGLEQEAGDETIRIAILGIADGGASLKKAKELLRLLVADPLKAEEEWERILVGDQQGGRPIFMKIGQNSAEDTLQGNRLVQEIHVSSPTLKGHKLEILVLEMDPPTSSSGEGDFAEAVLVPTMEIPTSNTGRYTPVTTPVHKSLVVSQGIIGAASLMNYPINPDGDVIRTAVDLHTDVTANLPLQVVDTSLAAEAIQSFRDSVDNALVYEKQWFQSAVPDILEWIKSGTASTDGEMKAPVRMLVESLLNNASVALESEQRRQLGLALSKSVPSSDLLALRKGLSAWAENAHSELRDELDIAFSGQRWRKLGWWKLFWRVDDVSIIAYDILNQRFLTSAEKEVIYLAGCIAQAGVLKDMEVAPKNWAYKPVEHTTAAATIGSEPQPPKMQDLVETPKDLIHAGIKPRPWPLHIPVTRAFLSQETIPALQALAQKLVFQTLSTSSLASAFAGLMYFSSITTTLYEAGGVAALGIVWSLRRMQGKWETARKFWEGEVREEGRKCVRAVEGVVGDVLKEKKPAVVQDAAIEKARDAIARAESALKQIR</sequence>
<protein>
    <recommendedName>
        <fullName evidence="1">Mmc1 C-terminal domain-containing protein</fullName>
    </recommendedName>
</protein>
<feature type="domain" description="Mmc1 C-terminal" evidence="1">
    <location>
        <begin position="387"/>
        <end position="606"/>
    </location>
</feature>
<evidence type="ECO:0000313" key="3">
    <source>
        <dbReference type="Proteomes" id="UP000664132"/>
    </source>
</evidence>
<gene>
    <name evidence="2" type="ORF">IFR04_010522</name>
</gene>
<accession>A0A8H7TC41</accession>
<dbReference type="InterPro" id="IPR056196">
    <property type="entry name" value="Mmc1_C"/>
</dbReference>
<dbReference type="OrthoDB" id="5319015at2759"/>